<evidence type="ECO:0000313" key="2">
    <source>
        <dbReference type="EMBL" id="MTB64142.1"/>
    </source>
</evidence>
<dbReference type="EMBL" id="WLCG01000004">
    <property type="protein sequence ID" value="MTB64142.1"/>
    <property type="molecule type" value="Genomic_DNA"/>
</dbReference>
<keyword evidence="1" id="KW-1133">Transmembrane helix</keyword>
<proteinExistence type="predicted"/>
<organism evidence="2 3">
    <name type="scientific">Streptococcus zhangguiae</name>
    <dbReference type="NCBI Taxonomy" id="2664091"/>
    <lineage>
        <taxon>Bacteria</taxon>
        <taxon>Bacillati</taxon>
        <taxon>Bacillota</taxon>
        <taxon>Bacilli</taxon>
        <taxon>Lactobacillales</taxon>
        <taxon>Streptococcaceae</taxon>
        <taxon>Streptococcus</taxon>
    </lineage>
</organism>
<keyword evidence="1" id="KW-0472">Membrane</keyword>
<feature type="transmembrane region" description="Helical" evidence="1">
    <location>
        <begin position="110"/>
        <end position="128"/>
    </location>
</feature>
<sequence>MGSFLSVRKRKSNMKEFFTDQPSFPPEIGFSEHLYLVLGLILVLYGAIKYHENQKWQRTFKGFQVLQLVLLYGWYLAISAPLSEALPLYHCRMAMLVLLLARDESFYKEYFSLMGVFGSICALVYPVFDPFPWFHVTIFSFIVGHLALLGNALNYLLRQSTYQLTLEKIAMLTFGINTFILIVDVVTGGDYGFLRKLPLLGDFGLVKNYLIESILFTLILTALSKLFRVVQAAHQVEKQDYGG</sequence>
<reference evidence="2 3" key="1">
    <citation type="submission" date="2019-11" db="EMBL/GenBank/DDBJ databases">
        <title>Streptococcis sp. isolated from the respiratory tract of Marmot.</title>
        <authorList>
            <person name="Zhang G."/>
        </authorList>
    </citation>
    <scope>NUCLEOTIDE SEQUENCE [LARGE SCALE GENOMIC DNA]</scope>
    <source>
        <strain evidence="3">zg-86</strain>
    </source>
</reference>
<keyword evidence="3" id="KW-1185">Reference proteome</keyword>
<comment type="caution">
    <text evidence="2">The sequence shown here is derived from an EMBL/GenBank/DDBJ whole genome shotgun (WGS) entry which is preliminary data.</text>
</comment>
<protein>
    <submittedName>
        <fullName evidence="2">TIGR02206 family membrane protein</fullName>
    </submittedName>
</protein>
<evidence type="ECO:0000313" key="3">
    <source>
        <dbReference type="Proteomes" id="UP000435060"/>
    </source>
</evidence>
<evidence type="ECO:0000256" key="1">
    <source>
        <dbReference type="SAM" id="Phobius"/>
    </source>
</evidence>
<feature type="transmembrane region" description="Helical" evidence="1">
    <location>
        <begin position="134"/>
        <end position="157"/>
    </location>
</feature>
<feature type="transmembrane region" description="Helical" evidence="1">
    <location>
        <begin position="33"/>
        <end position="50"/>
    </location>
</feature>
<accession>A0ABW9R3N9</accession>
<dbReference type="Proteomes" id="UP000435060">
    <property type="component" value="Unassembled WGS sequence"/>
</dbReference>
<feature type="transmembrane region" description="Helical" evidence="1">
    <location>
        <begin position="209"/>
        <end position="227"/>
    </location>
</feature>
<feature type="transmembrane region" description="Helical" evidence="1">
    <location>
        <begin position="62"/>
        <end position="80"/>
    </location>
</feature>
<dbReference type="Pfam" id="PF14808">
    <property type="entry name" value="TMEM164"/>
    <property type="match status" value="1"/>
</dbReference>
<keyword evidence="1" id="KW-0812">Transmembrane</keyword>
<feature type="transmembrane region" description="Helical" evidence="1">
    <location>
        <begin position="169"/>
        <end position="189"/>
    </location>
</feature>
<name>A0ABW9R3N9_9STRE</name>
<gene>
    <name evidence="2" type="ORF">GGG87_03880</name>
</gene>